<comment type="caution">
    <text evidence="2">The sequence shown here is derived from an EMBL/GenBank/DDBJ whole genome shotgun (WGS) entry which is preliminary data.</text>
</comment>
<organism evidence="2 3">
    <name type="scientific">Homarus americanus</name>
    <name type="common">American lobster</name>
    <dbReference type="NCBI Taxonomy" id="6706"/>
    <lineage>
        <taxon>Eukaryota</taxon>
        <taxon>Metazoa</taxon>
        <taxon>Ecdysozoa</taxon>
        <taxon>Arthropoda</taxon>
        <taxon>Crustacea</taxon>
        <taxon>Multicrustacea</taxon>
        <taxon>Malacostraca</taxon>
        <taxon>Eumalacostraca</taxon>
        <taxon>Eucarida</taxon>
        <taxon>Decapoda</taxon>
        <taxon>Pleocyemata</taxon>
        <taxon>Astacidea</taxon>
        <taxon>Nephropoidea</taxon>
        <taxon>Nephropidae</taxon>
        <taxon>Homarus</taxon>
    </lineage>
</organism>
<dbReference type="Proteomes" id="UP000747542">
    <property type="component" value="Unassembled WGS sequence"/>
</dbReference>
<reference evidence="2" key="1">
    <citation type="journal article" date="2021" name="Sci. Adv.">
        <title>The American lobster genome reveals insights on longevity, neural, and immune adaptations.</title>
        <authorList>
            <person name="Polinski J.M."/>
            <person name="Zimin A.V."/>
            <person name="Clark K.F."/>
            <person name="Kohn A.B."/>
            <person name="Sadowski N."/>
            <person name="Timp W."/>
            <person name="Ptitsyn A."/>
            <person name="Khanna P."/>
            <person name="Romanova D.Y."/>
            <person name="Williams P."/>
            <person name="Greenwood S.J."/>
            <person name="Moroz L.L."/>
            <person name="Walt D.R."/>
            <person name="Bodnar A.G."/>
        </authorList>
    </citation>
    <scope>NUCLEOTIDE SEQUENCE</scope>
    <source>
        <strain evidence="2">GMGI-L3</strain>
    </source>
</reference>
<proteinExistence type="predicted"/>
<sequence length="113" mass="11820">MRLFPGHVGSGRGVVTVSGGGSSAGHPPLSSTPPPPWDAASGATGSMMVSTSSPRVQVRSSHTHVTTVAIQEDRTDVVRKGQKLRFKGLAEDPQSVTEPVLVSYKEIKSTAVR</sequence>
<protein>
    <submittedName>
        <fullName evidence="2">Putative phosphatidylinositol 4-phosphate 5-kinase type-1 beta-like 1</fullName>
    </submittedName>
</protein>
<feature type="compositionally biased region" description="Polar residues" evidence="1">
    <location>
        <begin position="43"/>
        <end position="62"/>
    </location>
</feature>
<evidence type="ECO:0000313" key="2">
    <source>
        <dbReference type="EMBL" id="KAG7161772.1"/>
    </source>
</evidence>
<feature type="region of interest" description="Disordered" evidence="1">
    <location>
        <begin position="1"/>
        <end position="62"/>
    </location>
</feature>
<evidence type="ECO:0000313" key="3">
    <source>
        <dbReference type="Proteomes" id="UP000747542"/>
    </source>
</evidence>
<dbReference type="AlphaFoldDB" id="A0A8J5JP81"/>
<dbReference type="EMBL" id="JAHLQT010028808">
    <property type="protein sequence ID" value="KAG7161772.1"/>
    <property type="molecule type" value="Genomic_DNA"/>
</dbReference>
<accession>A0A8J5JP81</accession>
<name>A0A8J5JP81_HOMAM</name>
<evidence type="ECO:0000256" key="1">
    <source>
        <dbReference type="SAM" id="MobiDB-lite"/>
    </source>
</evidence>
<feature type="compositionally biased region" description="Gly residues" evidence="1">
    <location>
        <begin position="8"/>
        <end position="23"/>
    </location>
</feature>
<gene>
    <name evidence="2" type="primary">Pip5k1b-L1</name>
    <name evidence="2" type="ORF">Hamer_G007417</name>
</gene>
<keyword evidence="3" id="KW-1185">Reference proteome</keyword>